<reference evidence="5" key="1">
    <citation type="submission" date="2015-01" db="EMBL/GenBank/DDBJ databases">
        <authorList>
            <person name="Manzoor Shahid"/>
            <person name="Zubair Saima"/>
        </authorList>
    </citation>
    <scope>NUCLEOTIDE SEQUENCE [LARGE SCALE GENOMIC DNA]</scope>
    <source>
        <strain evidence="5">V1</strain>
    </source>
</reference>
<dbReference type="InterPro" id="IPR005532">
    <property type="entry name" value="SUMF_dom"/>
</dbReference>
<dbReference type="EMBL" id="CDNC01000050">
    <property type="protein sequence ID" value="CEM63250.1"/>
    <property type="molecule type" value="Genomic_DNA"/>
</dbReference>
<evidence type="ECO:0000313" key="4">
    <source>
        <dbReference type="EMBL" id="CEM63250.1"/>
    </source>
</evidence>
<dbReference type="OrthoDB" id="9812707at2"/>
<dbReference type="AlphaFoldDB" id="A0A0B7H1Y9"/>
<dbReference type="Pfam" id="PF03781">
    <property type="entry name" value="FGE-sulfatase"/>
    <property type="match status" value="1"/>
</dbReference>
<dbReference type="InterPro" id="IPR042095">
    <property type="entry name" value="SUMF_sf"/>
</dbReference>
<feature type="signal peptide" evidence="2">
    <location>
        <begin position="1"/>
        <end position="25"/>
    </location>
</feature>
<evidence type="ECO:0000256" key="1">
    <source>
        <dbReference type="SAM" id="MobiDB-lite"/>
    </source>
</evidence>
<sequence length="359" mass="39605">MQKKVKWFIVAFVAALLFLSCSQLANDAGGGNPFEQFKELISEYPMVSVKGGSITGTDTTTKSEPDHNQTFLEGRKVKLDDFSIGKYEVTYELWYKVITEAEKRGYVFKNKGRAGTIAALDKNDKGKYVAQNRVGEEPNEETKKHPVTQIAWCDAIVWCNAYSEITGKKPVYCLDGQPVKDSTKIDDCLKAEVKRTNGGYRLPTSTEWEWAARGGNPQDAAWGDGNDFPGTKDPAKLSEYACFGDKENGSTKPVGSLKPNVLGLYDMAGNVAECCVDVYASLIRVDPDVVEDNPDHPKSAVPDEQDSSKFDEFERTGGSKCTRGGAWKKNEADCRNGRRGMTLAKYANDAIGFRLVLSH</sequence>
<dbReference type="InterPro" id="IPR016187">
    <property type="entry name" value="CTDL_fold"/>
</dbReference>
<feature type="domain" description="Sulfatase-modifying factor enzyme-like" evidence="3">
    <location>
        <begin position="46"/>
        <end position="356"/>
    </location>
</feature>
<evidence type="ECO:0000259" key="3">
    <source>
        <dbReference type="Pfam" id="PF03781"/>
    </source>
</evidence>
<gene>
    <name evidence="4" type="ORF">TPHV1_80003</name>
</gene>
<feature type="chain" id="PRO_5002115679" description="Sulfatase-modifying factor enzyme-like domain-containing protein" evidence="2">
    <location>
        <begin position="26"/>
        <end position="359"/>
    </location>
</feature>
<organism evidence="4 5">
    <name type="scientific">Treponema phagedenis</name>
    <dbReference type="NCBI Taxonomy" id="162"/>
    <lineage>
        <taxon>Bacteria</taxon>
        <taxon>Pseudomonadati</taxon>
        <taxon>Spirochaetota</taxon>
        <taxon>Spirochaetia</taxon>
        <taxon>Spirochaetales</taxon>
        <taxon>Treponemataceae</taxon>
        <taxon>Treponema</taxon>
    </lineage>
</organism>
<dbReference type="RefSeq" id="WP_052812655.1">
    <property type="nucleotide sequence ID" value="NZ_CDNC01000050.1"/>
</dbReference>
<evidence type="ECO:0000256" key="2">
    <source>
        <dbReference type="SAM" id="SignalP"/>
    </source>
</evidence>
<keyword evidence="5" id="KW-1185">Reference proteome</keyword>
<feature type="region of interest" description="Disordered" evidence="1">
    <location>
        <begin position="290"/>
        <end position="318"/>
    </location>
</feature>
<dbReference type="SUPFAM" id="SSF56436">
    <property type="entry name" value="C-type lectin-like"/>
    <property type="match status" value="1"/>
</dbReference>
<evidence type="ECO:0000313" key="5">
    <source>
        <dbReference type="Proteomes" id="UP000042527"/>
    </source>
</evidence>
<accession>A0A0B7H1Y9</accession>
<dbReference type="Proteomes" id="UP000042527">
    <property type="component" value="Unassembled WGS sequence"/>
</dbReference>
<name>A0A0B7H1Y9_TREPH</name>
<dbReference type="PROSITE" id="PS51257">
    <property type="entry name" value="PROKAR_LIPOPROTEIN"/>
    <property type="match status" value="1"/>
</dbReference>
<feature type="compositionally biased region" description="Basic and acidic residues" evidence="1">
    <location>
        <begin position="306"/>
        <end position="317"/>
    </location>
</feature>
<keyword evidence="2" id="KW-0732">Signal</keyword>
<dbReference type="PANTHER" id="PTHR23150:SF19">
    <property type="entry name" value="FORMYLGLYCINE-GENERATING ENZYME"/>
    <property type="match status" value="1"/>
</dbReference>
<proteinExistence type="predicted"/>
<dbReference type="PANTHER" id="PTHR23150">
    <property type="entry name" value="SULFATASE MODIFYING FACTOR 1, 2"/>
    <property type="match status" value="1"/>
</dbReference>
<dbReference type="InterPro" id="IPR051043">
    <property type="entry name" value="Sulfatase_Mod_Factor_Kinase"/>
</dbReference>
<protein>
    <recommendedName>
        <fullName evidence="3">Sulfatase-modifying factor enzyme-like domain-containing protein</fullName>
    </recommendedName>
</protein>
<dbReference type="GO" id="GO:0120147">
    <property type="term" value="F:formylglycine-generating oxidase activity"/>
    <property type="evidence" value="ECO:0007669"/>
    <property type="project" value="TreeGrafter"/>
</dbReference>
<dbReference type="Gene3D" id="3.90.1580.10">
    <property type="entry name" value="paralog of FGE (formylglycine-generating enzyme)"/>
    <property type="match status" value="1"/>
</dbReference>